<feature type="compositionally biased region" description="Polar residues" evidence="1">
    <location>
        <begin position="1"/>
        <end position="14"/>
    </location>
</feature>
<feature type="region of interest" description="Disordered" evidence="1">
    <location>
        <begin position="1"/>
        <end position="78"/>
    </location>
</feature>
<accession>A0A7C3VI79</accession>
<dbReference type="AlphaFoldDB" id="A0A7C3VI79"/>
<gene>
    <name evidence="2" type="ORF">ENR15_15765</name>
</gene>
<proteinExistence type="predicted"/>
<comment type="caution">
    <text evidence="2">The sequence shown here is derived from an EMBL/GenBank/DDBJ whole genome shotgun (WGS) entry which is preliminary data.</text>
</comment>
<evidence type="ECO:0000313" key="2">
    <source>
        <dbReference type="EMBL" id="HGG02052.1"/>
    </source>
</evidence>
<organism evidence="2">
    <name type="scientific">Planktothricoides sp. SpSt-374</name>
    <dbReference type="NCBI Taxonomy" id="2282167"/>
    <lineage>
        <taxon>Bacteria</taxon>
        <taxon>Bacillati</taxon>
        <taxon>Cyanobacteriota</taxon>
        <taxon>Cyanophyceae</taxon>
        <taxon>Oscillatoriophycideae</taxon>
        <taxon>Oscillatoriales</taxon>
        <taxon>Oscillatoriaceae</taxon>
        <taxon>Planktothricoides</taxon>
    </lineage>
</organism>
<protein>
    <submittedName>
        <fullName evidence="2">Uncharacterized protein</fullName>
    </submittedName>
</protein>
<feature type="compositionally biased region" description="Polar residues" evidence="1">
    <location>
        <begin position="22"/>
        <end position="35"/>
    </location>
</feature>
<evidence type="ECO:0000256" key="1">
    <source>
        <dbReference type="SAM" id="MobiDB-lite"/>
    </source>
</evidence>
<name>A0A7C3VI79_9CYAN</name>
<dbReference type="EMBL" id="DSPX01000161">
    <property type="protein sequence ID" value="HGG02052.1"/>
    <property type="molecule type" value="Genomic_DNA"/>
</dbReference>
<sequence>MNNPVDDNSPSGNHSLLDDFIQSLSLESHQSNPQPSEVPDLSHLQVNLGETPHLPDFHHPGALDGSDASGDSSFLAWR</sequence>
<reference evidence="2" key="1">
    <citation type="journal article" date="2020" name="mSystems">
        <title>Genome- and Community-Level Interaction Insights into Carbon Utilization and Element Cycling Functions of Hydrothermarchaeota in Hydrothermal Sediment.</title>
        <authorList>
            <person name="Zhou Z."/>
            <person name="Liu Y."/>
            <person name="Xu W."/>
            <person name="Pan J."/>
            <person name="Luo Z.H."/>
            <person name="Li M."/>
        </authorList>
    </citation>
    <scope>NUCLEOTIDE SEQUENCE [LARGE SCALE GENOMIC DNA]</scope>
    <source>
        <strain evidence="2">SpSt-374</strain>
    </source>
</reference>
<feature type="compositionally biased region" description="Low complexity" evidence="1">
    <location>
        <begin position="62"/>
        <end position="78"/>
    </location>
</feature>